<protein>
    <submittedName>
        <fullName evidence="1">Uncharacterized protein</fullName>
    </submittedName>
</protein>
<gene>
    <name evidence="1" type="ORF">CURHAP_LOCUS1428</name>
</gene>
<evidence type="ECO:0000313" key="1">
    <source>
        <dbReference type="EMBL" id="CAB4262263.1"/>
    </source>
</evidence>
<name>A0A6J5TEC4_PRUAR</name>
<proteinExistence type="predicted"/>
<accession>A0A6J5TEC4</accession>
<dbReference type="EMBL" id="CAEKDK010000001">
    <property type="protein sequence ID" value="CAB4262263.1"/>
    <property type="molecule type" value="Genomic_DNA"/>
</dbReference>
<organism evidence="1 2">
    <name type="scientific">Prunus armeniaca</name>
    <name type="common">Apricot</name>
    <name type="synonym">Armeniaca vulgaris</name>
    <dbReference type="NCBI Taxonomy" id="36596"/>
    <lineage>
        <taxon>Eukaryota</taxon>
        <taxon>Viridiplantae</taxon>
        <taxon>Streptophyta</taxon>
        <taxon>Embryophyta</taxon>
        <taxon>Tracheophyta</taxon>
        <taxon>Spermatophyta</taxon>
        <taxon>Magnoliopsida</taxon>
        <taxon>eudicotyledons</taxon>
        <taxon>Gunneridae</taxon>
        <taxon>Pentapetalae</taxon>
        <taxon>rosids</taxon>
        <taxon>fabids</taxon>
        <taxon>Rosales</taxon>
        <taxon>Rosaceae</taxon>
        <taxon>Amygdaloideae</taxon>
        <taxon>Amygdaleae</taxon>
        <taxon>Prunus</taxon>
    </lineage>
</organism>
<dbReference type="AlphaFoldDB" id="A0A6J5TEC4"/>
<evidence type="ECO:0000313" key="2">
    <source>
        <dbReference type="Proteomes" id="UP000507222"/>
    </source>
</evidence>
<reference evidence="1 2" key="1">
    <citation type="submission" date="2020-05" db="EMBL/GenBank/DDBJ databases">
        <authorList>
            <person name="Campoy J."/>
            <person name="Schneeberger K."/>
            <person name="Spophaly S."/>
        </authorList>
    </citation>
    <scope>NUCLEOTIDE SEQUENCE [LARGE SCALE GENOMIC DNA]</scope>
    <source>
        <strain evidence="1">PruArmRojPasFocal</strain>
    </source>
</reference>
<dbReference type="Proteomes" id="UP000507222">
    <property type="component" value="Unassembled WGS sequence"/>
</dbReference>
<sequence length="155" mass="17421">MVIEMEPRVYRWSSVLLAELPHDVAQAIGVLLGDVIGVDNHDGSDCVREKMVEFKYEYILDYCFVSRRLGHSTHICIKKYKTTHGPFTPILCDQLTSVFADLEASLTQDDVPPLVPPKPTLPVSDLGPLTRDIPFRKVPSHAPPTMLGVCLFYRL</sequence>